<dbReference type="Proteomes" id="UP000375690">
    <property type="component" value="Unassembled WGS sequence"/>
</dbReference>
<feature type="non-terminal residue" evidence="1">
    <location>
        <position position="409"/>
    </location>
</feature>
<accession>A0A6A1WVN6</accession>
<organism evidence="1 2">
    <name type="scientific">Bacteroides ovatus</name>
    <dbReference type="NCBI Taxonomy" id="28116"/>
    <lineage>
        <taxon>Bacteria</taxon>
        <taxon>Pseudomonadati</taxon>
        <taxon>Bacteroidota</taxon>
        <taxon>Bacteroidia</taxon>
        <taxon>Bacteroidales</taxon>
        <taxon>Bacteroidaceae</taxon>
        <taxon>Bacteroides</taxon>
    </lineage>
</organism>
<dbReference type="AlphaFoldDB" id="A0A6A1WVN6"/>
<sequence>NVGGGYNQAGGNLSASDNTVVVKILPTASEESFGAGGFIAGGIIGDKQKGAGFTNNNTVNIINFSSENSFEINSYVAGGYNGGVGEGGVGEGGASGNTVLIDTPSSPNGSNSLITVGGFVLGGYIGSELIGTTPKGNTNNNSVSVQNTRVATYIAGGYNLGSEGDASENKVYLKNVTLYDGDAIAGHFVVGGLVGEGGSGDATNNTVTVQDSSLKGKFLAGGVNQGSGLVDKNTTILTNTHVQGFVAGGLDWGERGDVTLTNNEVWMNGGSVSVVSGSAGPEESLTGRVVGARSMGAGDVRNNAVHLKNVTIEDGVRGGVSTSKGNVVQNVITIEDSEITGWSNQGGSVAGGYIEAGGNGNTNENSVFIKNSKVAGNIVAGFNQAIGSSDSCNNTVLFEVDSSSTNSSV</sequence>
<protein>
    <submittedName>
        <fullName evidence="1">Autotransporter outer membrane beta-barrel domain-containing protein</fullName>
    </submittedName>
</protein>
<proteinExistence type="predicted"/>
<evidence type="ECO:0000313" key="2">
    <source>
        <dbReference type="Proteomes" id="UP000375690"/>
    </source>
</evidence>
<dbReference type="EMBL" id="VWFC01000128">
    <property type="protein sequence ID" value="KAB1316667.1"/>
    <property type="molecule type" value="Genomic_DNA"/>
</dbReference>
<reference evidence="1 2" key="1">
    <citation type="journal article" date="2019" name="Nat. Med.">
        <title>A library of human gut bacterial isolates paired with longitudinal multiomics data enables mechanistic microbiome research.</title>
        <authorList>
            <person name="Poyet M."/>
            <person name="Groussin M."/>
            <person name="Gibbons S.M."/>
            <person name="Avila-Pacheco J."/>
            <person name="Jiang X."/>
            <person name="Kearney S.M."/>
            <person name="Perrotta A.R."/>
            <person name="Berdy B."/>
            <person name="Zhao S."/>
            <person name="Lieberman T.D."/>
            <person name="Swanson P.K."/>
            <person name="Smith M."/>
            <person name="Roesemann S."/>
            <person name="Alexander J.E."/>
            <person name="Rich S.A."/>
            <person name="Livny J."/>
            <person name="Vlamakis H."/>
            <person name="Clish C."/>
            <person name="Bullock K."/>
            <person name="Deik A."/>
            <person name="Scott J."/>
            <person name="Pierce K.A."/>
            <person name="Xavier R.J."/>
            <person name="Alm E.J."/>
        </authorList>
    </citation>
    <scope>NUCLEOTIDE SEQUENCE [LARGE SCALE GENOMIC DNA]</scope>
    <source>
        <strain evidence="1 2">BIOML-A2</strain>
    </source>
</reference>
<feature type="non-terminal residue" evidence="1">
    <location>
        <position position="1"/>
    </location>
</feature>
<gene>
    <name evidence="1" type="ORF">F3B53_26850</name>
</gene>
<comment type="caution">
    <text evidence="1">The sequence shown here is derived from an EMBL/GenBank/DDBJ whole genome shotgun (WGS) entry which is preliminary data.</text>
</comment>
<name>A0A6A1WVN6_BACOV</name>
<evidence type="ECO:0000313" key="1">
    <source>
        <dbReference type="EMBL" id="KAB1316667.1"/>
    </source>
</evidence>